<protein>
    <recommendedName>
        <fullName evidence="3">DUF3800 domain-containing protein</fullName>
    </recommendedName>
</protein>
<evidence type="ECO:0000313" key="2">
    <source>
        <dbReference type="Proteomes" id="UP001319921"/>
    </source>
</evidence>
<organism evidence="1 2">
    <name type="scientific">Saccharolobus caldissimus</name>
    <dbReference type="NCBI Taxonomy" id="1702097"/>
    <lineage>
        <taxon>Archaea</taxon>
        <taxon>Thermoproteota</taxon>
        <taxon>Thermoprotei</taxon>
        <taxon>Sulfolobales</taxon>
        <taxon>Sulfolobaceae</taxon>
        <taxon>Saccharolobus</taxon>
    </lineage>
</organism>
<accession>A0AAQ4CUG5</accession>
<proteinExistence type="predicted"/>
<dbReference type="Proteomes" id="UP001319921">
    <property type="component" value="Chromosome"/>
</dbReference>
<reference evidence="1 2" key="1">
    <citation type="journal article" date="2022" name="Microbiol. Resour. Announc.">
        <title>Complete Genome Sequence of the Hyperthermophilic and Acidophilic Archaeon Saccharolobus caldissimus Strain HS-3T.</title>
        <authorList>
            <person name="Sakai H.D."/>
            <person name="Kurosawa N."/>
        </authorList>
    </citation>
    <scope>NUCLEOTIDE SEQUENCE [LARGE SCALE GENOMIC DNA]</scope>
    <source>
        <strain evidence="1 2">JCM32116</strain>
    </source>
</reference>
<gene>
    <name evidence="1" type="ORF">SACC_24630</name>
</gene>
<dbReference type="GeneID" id="68867185"/>
<evidence type="ECO:0000313" key="1">
    <source>
        <dbReference type="EMBL" id="BDB99446.1"/>
    </source>
</evidence>
<dbReference type="EMBL" id="AP025226">
    <property type="protein sequence ID" value="BDB99446.1"/>
    <property type="molecule type" value="Genomic_DNA"/>
</dbReference>
<evidence type="ECO:0008006" key="3">
    <source>
        <dbReference type="Google" id="ProtNLM"/>
    </source>
</evidence>
<dbReference type="KEGG" id="scas:SACC_24630"/>
<dbReference type="RefSeq" id="WP_229569761.1">
    <property type="nucleotide sequence ID" value="NZ_AP025226.1"/>
</dbReference>
<sequence length="220" mass="25710">MTKNEEIHVAVDEAGNPNDEKPFIVSAVLISDINSYLNSYEEAIKDAQKLTRNNIKYFKWSEDSPKQSRLGKDVKGVFVNKVLKSLTGVSLIIKKENEIKLSKYSANIYGKILGLELRKYIAGKKIFVHYDRTPILRESDKQYIIVNFHKWTLAKVIVDFTGHDKCRLIHSADYVSGIVREYLMKEELKEEYKQRVEEYFNLIKKNFEIKEINIDIIRET</sequence>
<keyword evidence="2" id="KW-1185">Reference proteome</keyword>
<name>A0AAQ4CUG5_9CREN</name>
<dbReference type="AlphaFoldDB" id="A0AAQ4CUG5"/>